<dbReference type="RefSeq" id="WP_377715829.1">
    <property type="nucleotide sequence ID" value="NZ_JBHTJM010000009.1"/>
</dbReference>
<keyword evidence="2" id="KW-1185">Reference proteome</keyword>
<reference evidence="2" key="1">
    <citation type="journal article" date="2019" name="Int. J. Syst. Evol. Microbiol.">
        <title>The Global Catalogue of Microorganisms (GCM) 10K type strain sequencing project: providing services to taxonomists for standard genome sequencing and annotation.</title>
        <authorList>
            <consortium name="The Broad Institute Genomics Platform"/>
            <consortium name="The Broad Institute Genome Sequencing Center for Infectious Disease"/>
            <person name="Wu L."/>
            <person name="Ma J."/>
        </authorList>
    </citation>
    <scope>NUCLEOTIDE SEQUENCE [LARGE SCALE GENOMIC DNA]</scope>
    <source>
        <strain evidence="2">CCUG 62114</strain>
    </source>
</reference>
<organism evidence="1 2">
    <name type="scientific">Pseudofulvibacter geojedonensis</name>
    <dbReference type="NCBI Taxonomy" id="1123758"/>
    <lineage>
        <taxon>Bacteria</taxon>
        <taxon>Pseudomonadati</taxon>
        <taxon>Bacteroidota</taxon>
        <taxon>Flavobacteriia</taxon>
        <taxon>Flavobacteriales</taxon>
        <taxon>Flavobacteriaceae</taxon>
        <taxon>Pseudofulvibacter</taxon>
    </lineage>
</organism>
<sequence>MVRIINYKERQTDDKTFYVLEVQGGIQVVKSKTTNQFYATAKKAYIATTFDEETCKALIGTEMEGCIIKQPCEPFEYTVRETGEVITLTERYVYSEVDTSTKEDEAIQKLLSGTPAFEEVGI</sequence>
<gene>
    <name evidence="1" type="ORF">ACFQ1O_09705</name>
</gene>
<name>A0ABW3I405_9FLAO</name>
<evidence type="ECO:0000313" key="2">
    <source>
        <dbReference type="Proteomes" id="UP001596997"/>
    </source>
</evidence>
<dbReference type="EMBL" id="JBHTJM010000009">
    <property type="protein sequence ID" value="MFD0964280.1"/>
    <property type="molecule type" value="Genomic_DNA"/>
</dbReference>
<dbReference type="Proteomes" id="UP001596997">
    <property type="component" value="Unassembled WGS sequence"/>
</dbReference>
<comment type="caution">
    <text evidence="1">The sequence shown here is derived from an EMBL/GenBank/DDBJ whole genome shotgun (WGS) entry which is preliminary data.</text>
</comment>
<evidence type="ECO:0000313" key="1">
    <source>
        <dbReference type="EMBL" id="MFD0964280.1"/>
    </source>
</evidence>
<proteinExistence type="predicted"/>
<accession>A0ABW3I405</accession>
<protein>
    <recommendedName>
        <fullName evidence="3">Phage protein</fullName>
    </recommendedName>
</protein>
<evidence type="ECO:0008006" key="3">
    <source>
        <dbReference type="Google" id="ProtNLM"/>
    </source>
</evidence>